<keyword evidence="1" id="KW-0614">Plasmid</keyword>
<proteinExistence type="predicted"/>
<dbReference type="Pfam" id="PF07154">
    <property type="entry name" value="DUF1392"/>
    <property type="match status" value="1"/>
</dbReference>
<evidence type="ECO:0000313" key="1">
    <source>
        <dbReference type="EMBL" id="BAY73284.1"/>
    </source>
</evidence>
<reference evidence="1 2" key="1">
    <citation type="submission" date="2017-06" db="EMBL/GenBank/DDBJ databases">
        <title>Genome sequencing of cyanobaciteial culture collection at National Institute for Environmental Studies (NIES).</title>
        <authorList>
            <person name="Hirose Y."/>
            <person name="Shimura Y."/>
            <person name="Fujisawa T."/>
            <person name="Nakamura Y."/>
            <person name="Kawachi M."/>
        </authorList>
    </citation>
    <scope>NUCLEOTIDE SEQUENCE [LARGE SCALE GENOMIC DNA]</scope>
    <source>
        <strain evidence="1 2">NIES-23</strain>
        <plasmid evidence="2">Plasmid Plasmid3 dna</plasmid>
    </source>
</reference>
<evidence type="ECO:0008006" key="3">
    <source>
        <dbReference type="Google" id="ProtNLM"/>
    </source>
</evidence>
<dbReference type="AlphaFoldDB" id="A0A1Z4KWE9"/>
<geneLocation type="plasmid" evidence="1">
    <name>plasmid3</name>
</geneLocation>
<organism evidence="1 2">
    <name type="scientific">Trichormus variabilis NIES-23</name>
    <dbReference type="NCBI Taxonomy" id="1973479"/>
    <lineage>
        <taxon>Bacteria</taxon>
        <taxon>Bacillati</taxon>
        <taxon>Cyanobacteriota</taxon>
        <taxon>Cyanophyceae</taxon>
        <taxon>Nostocales</taxon>
        <taxon>Nostocaceae</taxon>
        <taxon>Trichormus</taxon>
    </lineage>
</organism>
<evidence type="ECO:0000313" key="2">
    <source>
        <dbReference type="Proteomes" id="UP000217507"/>
    </source>
</evidence>
<gene>
    <name evidence="1" type="ORF">NIES23_61120</name>
</gene>
<accession>A0A1Z4KWE9</accession>
<dbReference type="EMBL" id="AP018219">
    <property type="protein sequence ID" value="BAY73284.1"/>
    <property type="molecule type" value="Genomic_DNA"/>
</dbReference>
<dbReference type="Proteomes" id="UP000217507">
    <property type="component" value="Plasmid Plasmid3 dna"/>
</dbReference>
<dbReference type="InterPro" id="IPR009824">
    <property type="entry name" value="DUF1392"/>
</dbReference>
<sequence>MTNPIDTLETCWYVSPPWGQEVRAIAVSLLEKVYLPSPKIAGYCCGVEWSDDGWSYSIASQKGIISVPDSEIIASGQLQPLVIAKPQFRLGQLVNFRFANDGPKIRMILGMSFINNAWLYQVEWRSPALRLSTDEGVCIFPKSTQQGKFINRLSWVTPHDLTEVV</sequence>
<name>A0A1Z4KWE9_ANAVA</name>
<protein>
    <recommendedName>
        <fullName evidence="3">DUF1392 domain-containing protein</fullName>
    </recommendedName>
</protein>